<feature type="compositionally biased region" description="Polar residues" evidence="1">
    <location>
        <begin position="1"/>
        <end position="17"/>
    </location>
</feature>
<accession>A0AAD8P396</accession>
<keyword evidence="3" id="KW-1185">Reference proteome</keyword>
<comment type="caution">
    <text evidence="2">The sequence shown here is derived from an EMBL/GenBank/DDBJ whole genome shotgun (WGS) entry which is preliminary data.</text>
</comment>
<feature type="compositionally biased region" description="Basic and acidic residues" evidence="1">
    <location>
        <begin position="63"/>
        <end position="91"/>
    </location>
</feature>
<organism evidence="2 3">
    <name type="scientific">Tagetes erecta</name>
    <name type="common">African marigold</name>
    <dbReference type="NCBI Taxonomy" id="13708"/>
    <lineage>
        <taxon>Eukaryota</taxon>
        <taxon>Viridiplantae</taxon>
        <taxon>Streptophyta</taxon>
        <taxon>Embryophyta</taxon>
        <taxon>Tracheophyta</taxon>
        <taxon>Spermatophyta</taxon>
        <taxon>Magnoliopsida</taxon>
        <taxon>eudicotyledons</taxon>
        <taxon>Gunneridae</taxon>
        <taxon>Pentapetalae</taxon>
        <taxon>asterids</taxon>
        <taxon>campanulids</taxon>
        <taxon>Asterales</taxon>
        <taxon>Asteraceae</taxon>
        <taxon>Asteroideae</taxon>
        <taxon>Heliantheae alliance</taxon>
        <taxon>Tageteae</taxon>
        <taxon>Tagetes</taxon>
    </lineage>
</organism>
<gene>
    <name evidence="2" type="ORF">QVD17_08592</name>
</gene>
<proteinExistence type="predicted"/>
<evidence type="ECO:0000313" key="3">
    <source>
        <dbReference type="Proteomes" id="UP001229421"/>
    </source>
</evidence>
<feature type="region of interest" description="Disordered" evidence="1">
    <location>
        <begin position="1"/>
        <end position="91"/>
    </location>
</feature>
<name>A0AAD8P396_TARER</name>
<dbReference type="AlphaFoldDB" id="A0AAD8P396"/>
<dbReference type="Proteomes" id="UP001229421">
    <property type="component" value="Unassembled WGS sequence"/>
</dbReference>
<evidence type="ECO:0000313" key="2">
    <source>
        <dbReference type="EMBL" id="KAK1431853.1"/>
    </source>
</evidence>
<feature type="compositionally biased region" description="Basic and acidic residues" evidence="1">
    <location>
        <begin position="18"/>
        <end position="38"/>
    </location>
</feature>
<dbReference type="EMBL" id="JAUHHV010000002">
    <property type="protein sequence ID" value="KAK1431853.1"/>
    <property type="molecule type" value="Genomic_DNA"/>
</dbReference>
<sequence>MKTNLKNAKISHASTQLDMEKSKSSKPIVEKLVSERNKNTKTRLGFTHEPIPKSVSNTLHENFNTHDHSNKAKLKEFQKKRSESESSEEKSNLEIFNEFDDDIIKNGHPIKIMSYQPKKKQMYVPKTPFAVEDIKSKMKGESKQGECTSYASLTYGFNNPDFLKLKKDIQKRKVKDQFPSQKTKKRILKERIKKETESFRNQTGFSNELAMNRLWRFAISMKSKSGFSKLKYPTFLRFKIDQKKQSCCA</sequence>
<evidence type="ECO:0000256" key="1">
    <source>
        <dbReference type="SAM" id="MobiDB-lite"/>
    </source>
</evidence>
<reference evidence="2" key="1">
    <citation type="journal article" date="2023" name="bioRxiv">
        <title>Improved chromosome-level genome assembly for marigold (Tagetes erecta).</title>
        <authorList>
            <person name="Jiang F."/>
            <person name="Yuan L."/>
            <person name="Wang S."/>
            <person name="Wang H."/>
            <person name="Xu D."/>
            <person name="Wang A."/>
            <person name="Fan W."/>
        </authorList>
    </citation>
    <scope>NUCLEOTIDE SEQUENCE</scope>
    <source>
        <strain evidence="2">WSJ</strain>
        <tissue evidence="2">Leaf</tissue>
    </source>
</reference>
<protein>
    <submittedName>
        <fullName evidence="2">Uncharacterized protein</fullName>
    </submittedName>
</protein>